<accession>A0ABW7TEW7</accession>
<sequence length="228" mass="25794">MTLTVTAPVGSASHKAAFDLKGRQYDYAGRSTILLVSVGAEYHEGEKFGATVDLLNRSEFGHVTVAVADTLQRHNLEVPSARAYDESRRLGDQWVARNRPLLDLLTADIDILRWDDALVDPRYPRALSDVRAAYTSNTRYREAIDSTIDRFVARRDSDAGDIDHVRHRCLTYLLEEVPIIQPLWAAEGYDFVVYPQQISAAMQATRDLFVEEGAAWLPLRFKKRKSAR</sequence>
<evidence type="ECO:0000313" key="1">
    <source>
        <dbReference type="EMBL" id="MFI1459400.1"/>
    </source>
</evidence>
<evidence type="ECO:0000313" key="2">
    <source>
        <dbReference type="Proteomes" id="UP001611263"/>
    </source>
</evidence>
<dbReference type="InterPro" id="IPR038622">
    <property type="entry name" value="CDPS_sf"/>
</dbReference>
<dbReference type="EMBL" id="JBIRUQ010000001">
    <property type="protein sequence ID" value="MFI1459400.1"/>
    <property type="molecule type" value="Genomic_DNA"/>
</dbReference>
<gene>
    <name evidence="1" type="ORF">ACH4WX_01615</name>
</gene>
<organism evidence="1 2">
    <name type="scientific">Nocardia carnea</name>
    <dbReference type="NCBI Taxonomy" id="37328"/>
    <lineage>
        <taxon>Bacteria</taxon>
        <taxon>Bacillati</taxon>
        <taxon>Actinomycetota</taxon>
        <taxon>Actinomycetes</taxon>
        <taxon>Mycobacteriales</taxon>
        <taxon>Nocardiaceae</taxon>
        <taxon>Nocardia</taxon>
    </lineage>
</organism>
<name>A0ABW7TEW7_9NOCA</name>
<dbReference type="Proteomes" id="UP001611263">
    <property type="component" value="Unassembled WGS sequence"/>
</dbReference>
<reference evidence="1 2" key="1">
    <citation type="submission" date="2024-10" db="EMBL/GenBank/DDBJ databases">
        <title>The Natural Products Discovery Center: Release of the First 8490 Sequenced Strains for Exploring Actinobacteria Biosynthetic Diversity.</title>
        <authorList>
            <person name="Kalkreuter E."/>
            <person name="Kautsar S.A."/>
            <person name="Yang D."/>
            <person name="Bader C.D."/>
            <person name="Teijaro C.N."/>
            <person name="Fluegel L."/>
            <person name="Davis C.M."/>
            <person name="Simpson J.R."/>
            <person name="Lauterbach L."/>
            <person name="Steele A.D."/>
            <person name="Gui C."/>
            <person name="Meng S."/>
            <person name="Li G."/>
            <person name="Viehrig K."/>
            <person name="Ye F."/>
            <person name="Su P."/>
            <person name="Kiefer A.F."/>
            <person name="Nichols A."/>
            <person name="Cepeda A.J."/>
            <person name="Yan W."/>
            <person name="Fan B."/>
            <person name="Jiang Y."/>
            <person name="Adhikari A."/>
            <person name="Zheng C.-J."/>
            <person name="Schuster L."/>
            <person name="Cowan T.M."/>
            <person name="Smanski M.J."/>
            <person name="Chevrette M.G."/>
            <person name="De Carvalho L.P.S."/>
            <person name="Shen B."/>
        </authorList>
    </citation>
    <scope>NUCLEOTIDE SEQUENCE [LARGE SCALE GENOMIC DNA]</scope>
    <source>
        <strain evidence="1 2">NPDC020568</strain>
    </source>
</reference>
<comment type="caution">
    <text evidence="1">The sequence shown here is derived from an EMBL/GenBank/DDBJ whole genome shotgun (WGS) entry which is preliminary data.</text>
</comment>
<protein>
    <submittedName>
        <fullName evidence="1">tRNA-dependent cyclodipeptide synthase</fullName>
    </submittedName>
</protein>
<dbReference type="Gene3D" id="3.40.50.11710">
    <property type="entry name" value="Cyclodipeptide synthase"/>
    <property type="match status" value="1"/>
</dbReference>
<proteinExistence type="predicted"/>
<dbReference type="GeneID" id="93506344"/>
<keyword evidence="2" id="KW-1185">Reference proteome</keyword>
<dbReference type="RefSeq" id="WP_033242173.1">
    <property type="nucleotide sequence ID" value="NZ_JBIRUQ010000001.1"/>
</dbReference>